<feature type="signal peptide" evidence="1">
    <location>
        <begin position="1"/>
        <end position="31"/>
    </location>
</feature>
<sequence length="130" mass="13415">MGRHQKAVGMATVALAVVACLLSVGIGKAGASVSCSDDSVSDVSGWGSYVINIVTMLARETPSQPLRSPYTTNYAGQVEGTATCKVSDIQSCIDCMNRLQGHLQSGTCLTSSTGSATDSSTSCTMSFHKL</sequence>
<gene>
    <name evidence="2" type="ORF">LTRI10_LOCUS29355</name>
</gene>
<keyword evidence="1" id="KW-0732">Signal</keyword>
<name>A0AAV2ER35_9ROSI</name>
<feature type="chain" id="PRO_5043393613" description="Gnk2-homologous domain-containing protein" evidence="1">
    <location>
        <begin position="32"/>
        <end position="130"/>
    </location>
</feature>
<dbReference type="AlphaFoldDB" id="A0AAV2ER35"/>
<organism evidence="2 3">
    <name type="scientific">Linum trigynum</name>
    <dbReference type="NCBI Taxonomy" id="586398"/>
    <lineage>
        <taxon>Eukaryota</taxon>
        <taxon>Viridiplantae</taxon>
        <taxon>Streptophyta</taxon>
        <taxon>Embryophyta</taxon>
        <taxon>Tracheophyta</taxon>
        <taxon>Spermatophyta</taxon>
        <taxon>Magnoliopsida</taxon>
        <taxon>eudicotyledons</taxon>
        <taxon>Gunneridae</taxon>
        <taxon>Pentapetalae</taxon>
        <taxon>rosids</taxon>
        <taxon>fabids</taxon>
        <taxon>Malpighiales</taxon>
        <taxon>Linaceae</taxon>
        <taxon>Linum</taxon>
    </lineage>
</organism>
<evidence type="ECO:0000313" key="3">
    <source>
        <dbReference type="Proteomes" id="UP001497516"/>
    </source>
</evidence>
<accession>A0AAV2ER35</accession>
<evidence type="ECO:0008006" key="4">
    <source>
        <dbReference type="Google" id="ProtNLM"/>
    </source>
</evidence>
<evidence type="ECO:0000256" key="1">
    <source>
        <dbReference type="SAM" id="SignalP"/>
    </source>
</evidence>
<dbReference type="EMBL" id="OZ034818">
    <property type="protein sequence ID" value="CAL1388426.1"/>
    <property type="molecule type" value="Genomic_DNA"/>
</dbReference>
<proteinExistence type="predicted"/>
<dbReference type="PROSITE" id="PS51257">
    <property type="entry name" value="PROKAR_LIPOPROTEIN"/>
    <property type="match status" value="1"/>
</dbReference>
<reference evidence="2 3" key="1">
    <citation type="submission" date="2024-04" db="EMBL/GenBank/DDBJ databases">
        <authorList>
            <person name="Fracassetti M."/>
        </authorList>
    </citation>
    <scope>NUCLEOTIDE SEQUENCE [LARGE SCALE GENOMIC DNA]</scope>
</reference>
<keyword evidence="3" id="KW-1185">Reference proteome</keyword>
<evidence type="ECO:0000313" key="2">
    <source>
        <dbReference type="EMBL" id="CAL1388426.1"/>
    </source>
</evidence>
<protein>
    <recommendedName>
        <fullName evidence="4">Gnk2-homologous domain-containing protein</fullName>
    </recommendedName>
</protein>
<dbReference type="Proteomes" id="UP001497516">
    <property type="component" value="Chromosome 5"/>
</dbReference>